<evidence type="ECO:0000313" key="2">
    <source>
        <dbReference type="Proteomes" id="UP000294360"/>
    </source>
</evidence>
<evidence type="ECO:0000313" key="1">
    <source>
        <dbReference type="EMBL" id="VFU07416.1"/>
    </source>
</evidence>
<sequence>MPTAASTVMTRHYPASSCLKLFYWRQVYNPGAMSHRPLKPRSLPRKTDIVAEQMASRAIVPKRAAKRLLAGGMDASLSLGARALDQVQAKALPEQILAFS</sequence>
<dbReference type="AlphaFoldDB" id="A0A4U8Z069"/>
<organism evidence="1 2">
    <name type="scientific">Methylocella tundrae</name>
    <dbReference type="NCBI Taxonomy" id="227605"/>
    <lineage>
        <taxon>Bacteria</taxon>
        <taxon>Pseudomonadati</taxon>
        <taxon>Pseudomonadota</taxon>
        <taxon>Alphaproteobacteria</taxon>
        <taxon>Hyphomicrobiales</taxon>
        <taxon>Beijerinckiaceae</taxon>
        <taxon>Methylocella</taxon>
    </lineage>
</organism>
<name>A0A4U8Z069_METTU</name>
<reference evidence="1 2" key="1">
    <citation type="submission" date="2019-03" db="EMBL/GenBank/DDBJ databases">
        <authorList>
            <person name="Kox A.R. M."/>
        </authorList>
    </citation>
    <scope>NUCLEOTIDE SEQUENCE [LARGE SCALE GENOMIC DNA]</scope>
    <source>
        <strain evidence="1">MTUNDRAET4 annotated genome</strain>
    </source>
</reference>
<protein>
    <submittedName>
        <fullName evidence="1">Uncharacterized protein</fullName>
    </submittedName>
</protein>
<dbReference type="EMBL" id="LR536450">
    <property type="protein sequence ID" value="VFU07416.1"/>
    <property type="molecule type" value="Genomic_DNA"/>
</dbReference>
<accession>A0A4U8Z069</accession>
<dbReference type="Proteomes" id="UP000294360">
    <property type="component" value="Chromosome"/>
</dbReference>
<proteinExistence type="predicted"/>
<gene>
    <name evidence="1" type="ORF">MTUNDRAET4_0523</name>
</gene>
<dbReference type="KEGG" id="mtun:MTUNDRAET4_0523"/>